<evidence type="ECO:0000313" key="2">
    <source>
        <dbReference type="Proteomes" id="UP001498398"/>
    </source>
</evidence>
<sequence length="660" mass="76859">MKLSDFPLTICHLTSKEQATVKNSLNRATTARRLIRPSQTPSHFFCILSARMFTPQFQLDPDDPALLDIPSDHPSLFERLGKAESDLRICYILDPRLYEDQIDVLESIASETRMILFPPINNLPDKVLLEIFKMSRLDPHTGVRQDAFDSYWHQEDERDCVMSDRLYYPTRNLSRVCKSWRNIVESAPPFCSSIHLELSSRLFKKEKGKEFLEGILTRAGPGLTVSLDINARFNWRERTRFNGEKRATCEPELPERCLDVLRILADHSQRFHALTLVTESEALEYLQNATDFGKIRTRLSQLESLVIVWHDSDDEFNPFYQHHNTAAIILFSDVHNLQVFKSIEFNLHCQFYRELHLPQNMPCLETLVVKGHPFKCIRDWLSRAPHLRDLRIQATSDHFYKDGFEDEDSDGEDMDVDMDKDTDEDMDMDDELDYPPYSKFPVTFLKNLTSLTLSPSDGGEFPVYSKQLGIILDHLECPNLETLHLDGLPLFNRNQWKPDHNLHDNISRFIARSVCGITTFSLINLPISDVGLLNLFDRLYNVVDLTIEEPIWPRNRVRNLILTPRLFKELRLEAYETILLTRLQALKLRAVPEDGHWLHHLAEMLISRWGPQPVWYRVAQTEFGPAERLDSFEIRWMCEDPDRYFMHDKAISDVLGRSGS</sequence>
<gene>
    <name evidence="1" type="ORF">VKT23_010690</name>
</gene>
<dbReference type="SUPFAM" id="SSF52047">
    <property type="entry name" value="RNI-like"/>
    <property type="match status" value="1"/>
</dbReference>
<organism evidence="1 2">
    <name type="scientific">Marasmiellus scandens</name>
    <dbReference type="NCBI Taxonomy" id="2682957"/>
    <lineage>
        <taxon>Eukaryota</taxon>
        <taxon>Fungi</taxon>
        <taxon>Dikarya</taxon>
        <taxon>Basidiomycota</taxon>
        <taxon>Agaricomycotina</taxon>
        <taxon>Agaricomycetes</taxon>
        <taxon>Agaricomycetidae</taxon>
        <taxon>Agaricales</taxon>
        <taxon>Marasmiineae</taxon>
        <taxon>Omphalotaceae</taxon>
        <taxon>Marasmiellus</taxon>
    </lineage>
</organism>
<dbReference type="Gene3D" id="3.80.10.10">
    <property type="entry name" value="Ribonuclease Inhibitor"/>
    <property type="match status" value="1"/>
</dbReference>
<dbReference type="InterPro" id="IPR032675">
    <property type="entry name" value="LRR_dom_sf"/>
</dbReference>
<comment type="caution">
    <text evidence="1">The sequence shown here is derived from an EMBL/GenBank/DDBJ whole genome shotgun (WGS) entry which is preliminary data.</text>
</comment>
<dbReference type="EMBL" id="JBANRG010000021">
    <property type="protein sequence ID" value="KAK7456442.1"/>
    <property type="molecule type" value="Genomic_DNA"/>
</dbReference>
<name>A0ABR1JF46_9AGAR</name>
<reference evidence="1 2" key="1">
    <citation type="submission" date="2024-01" db="EMBL/GenBank/DDBJ databases">
        <title>A draft genome for the cacao thread blight pathogen Marasmiellus scandens.</title>
        <authorList>
            <person name="Baruah I.K."/>
            <person name="Leung J."/>
            <person name="Bukari Y."/>
            <person name="Amoako-Attah I."/>
            <person name="Meinhardt L.W."/>
            <person name="Bailey B.A."/>
            <person name="Cohen S.P."/>
        </authorList>
    </citation>
    <scope>NUCLEOTIDE SEQUENCE [LARGE SCALE GENOMIC DNA]</scope>
    <source>
        <strain evidence="1 2">GH-19</strain>
    </source>
</reference>
<evidence type="ECO:0000313" key="1">
    <source>
        <dbReference type="EMBL" id="KAK7456442.1"/>
    </source>
</evidence>
<evidence type="ECO:0008006" key="3">
    <source>
        <dbReference type="Google" id="ProtNLM"/>
    </source>
</evidence>
<protein>
    <recommendedName>
        <fullName evidence="3">F-box domain-containing protein</fullName>
    </recommendedName>
</protein>
<accession>A0ABR1JF46</accession>
<keyword evidence="2" id="KW-1185">Reference proteome</keyword>
<dbReference type="Proteomes" id="UP001498398">
    <property type="component" value="Unassembled WGS sequence"/>
</dbReference>
<proteinExistence type="predicted"/>